<dbReference type="Gene3D" id="3.10.105.10">
    <property type="entry name" value="Dipeptide-binding Protein, Domain 3"/>
    <property type="match status" value="1"/>
</dbReference>
<evidence type="ECO:0000313" key="8">
    <source>
        <dbReference type="EMBL" id="MBS2968379.1"/>
    </source>
</evidence>
<accession>A0ABS5LCC4</accession>
<evidence type="ECO:0000259" key="7">
    <source>
        <dbReference type="Pfam" id="PF00496"/>
    </source>
</evidence>
<feature type="signal peptide" evidence="6">
    <location>
        <begin position="1"/>
        <end position="22"/>
    </location>
</feature>
<dbReference type="InterPro" id="IPR000914">
    <property type="entry name" value="SBP_5_dom"/>
</dbReference>
<evidence type="ECO:0000256" key="2">
    <source>
        <dbReference type="ARBA" id="ARBA00005695"/>
    </source>
</evidence>
<evidence type="ECO:0000256" key="3">
    <source>
        <dbReference type="ARBA" id="ARBA00022448"/>
    </source>
</evidence>
<sequence>MKNSKFSLLVVLTLVLSLFLTACYGGNKNESSTTPKDNGNGEKAETPSVPQELKVFESAELPSMDSVMAEDAASFEIINNVNEGLYRLDKDQQAIPAVASEDPAESEDKLTYTIKLKDNAKWTNGDPVTANDFVFAWQRALDPKTASPYGPYMMIGKIANADKVYDQSAKPEELGVKAIDDHTLEVKLVKPITYFKELMAFPSFYPQNKKFVEEKGDKFGTNAENLVFNGPFKMTDWGGPTASSWKLEKNADYWDAANVKLETIQFNVSKDPQASVNAFESGEADKTPKLATAAIISQYENDDQMERFLEPSVWWIKMNQKNPALKNENIRRAIALAVDRKALVDDVLQNGSIIADGIVPKEFAADDSGKDFRETGKYLETNKEEAKKLWAQGLKELGESKLNLGYVSQDTETAKLEASFVKEQLETTLEGLTIEVKSVPFKIRLDLEDKMDYDLLNGGWGPDYQNPMTYMDLWITDGAQNKMAYSNPKFDDLIKQADKETDLNKQFEIFAQAEKVLLEEDVALSPLYQRSVNVLVKEKVKGLVHHNIGGEYSYQWVTIEGE</sequence>
<dbReference type="PIRSF" id="PIRSF002741">
    <property type="entry name" value="MppA"/>
    <property type="match status" value="1"/>
</dbReference>
<feature type="region of interest" description="Disordered" evidence="5">
    <location>
        <begin position="29"/>
        <end position="50"/>
    </location>
</feature>
<dbReference type="RefSeq" id="WP_211557121.1">
    <property type="nucleotide sequence ID" value="NZ_JAGVRK010000001.1"/>
</dbReference>
<dbReference type="InterPro" id="IPR039424">
    <property type="entry name" value="SBP_5"/>
</dbReference>
<dbReference type="Proteomes" id="UP000682403">
    <property type="component" value="Unassembled WGS sequence"/>
</dbReference>
<comment type="similarity">
    <text evidence="2">Belongs to the bacterial solute-binding protein 5 family.</text>
</comment>
<dbReference type="SUPFAM" id="SSF53850">
    <property type="entry name" value="Periplasmic binding protein-like II"/>
    <property type="match status" value="1"/>
</dbReference>
<keyword evidence="4 6" id="KW-0732">Signal</keyword>
<feature type="domain" description="Solute-binding protein family 5" evidence="7">
    <location>
        <begin position="95"/>
        <end position="480"/>
    </location>
</feature>
<evidence type="ECO:0000256" key="1">
    <source>
        <dbReference type="ARBA" id="ARBA00004196"/>
    </source>
</evidence>
<dbReference type="CDD" id="cd08504">
    <property type="entry name" value="PBP2_OppA"/>
    <property type="match status" value="1"/>
</dbReference>
<name>A0ABS5LCC4_9BACI</name>
<dbReference type="InterPro" id="IPR030678">
    <property type="entry name" value="Peptide/Ni-bd"/>
</dbReference>
<comment type="subcellular location">
    <subcellularLocation>
        <location evidence="1">Cell envelope</location>
    </subcellularLocation>
</comment>
<dbReference type="PROSITE" id="PS51257">
    <property type="entry name" value="PROKAR_LIPOPROTEIN"/>
    <property type="match status" value="1"/>
</dbReference>
<dbReference type="EMBL" id="JAGVRK010000001">
    <property type="protein sequence ID" value="MBS2968379.1"/>
    <property type="molecule type" value="Genomic_DNA"/>
</dbReference>
<gene>
    <name evidence="8" type="ORF">J9317_06355</name>
</gene>
<dbReference type="Gene3D" id="3.40.190.10">
    <property type="entry name" value="Periplasmic binding protein-like II"/>
    <property type="match status" value="1"/>
</dbReference>
<comment type="caution">
    <text evidence="8">The sequence shown here is derived from an EMBL/GenBank/DDBJ whole genome shotgun (WGS) entry which is preliminary data.</text>
</comment>
<protein>
    <submittedName>
        <fullName evidence="8">Peptide ABC transporter substrate-binding protein</fullName>
    </submittedName>
</protein>
<feature type="chain" id="PRO_5046503753" evidence="6">
    <location>
        <begin position="23"/>
        <end position="562"/>
    </location>
</feature>
<reference evidence="8 9" key="1">
    <citation type="submission" date="2021-04" db="EMBL/GenBank/DDBJ databases">
        <title>Metabacillus sp. strain KIGAM252 whole genome sequence.</title>
        <authorList>
            <person name="Seo M.-J."/>
            <person name="Cho E.-S."/>
            <person name="Hwang C.Y."/>
            <person name="Yoon D.J."/>
        </authorList>
    </citation>
    <scope>NUCLEOTIDE SEQUENCE [LARGE SCALE GENOMIC DNA]</scope>
    <source>
        <strain evidence="8 9">KIGAM252</strain>
    </source>
</reference>
<keyword evidence="3" id="KW-0813">Transport</keyword>
<dbReference type="PANTHER" id="PTHR30290">
    <property type="entry name" value="PERIPLASMIC BINDING COMPONENT OF ABC TRANSPORTER"/>
    <property type="match status" value="1"/>
</dbReference>
<dbReference type="Gene3D" id="3.90.76.10">
    <property type="entry name" value="Dipeptide-binding Protein, Domain 1"/>
    <property type="match status" value="1"/>
</dbReference>
<evidence type="ECO:0000256" key="6">
    <source>
        <dbReference type="SAM" id="SignalP"/>
    </source>
</evidence>
<dbReference type="PANTHER" id="PTHR30290:SF10">
    <property type="entry name" value="PERIPLASMIC OLIGOPEPTIDE-BINDING PROTEIN-RELATED"/>
    <property type="match status" value="1"/>
</dbReference>
<dbReference type="Pfam" id="PF00496">
    <property type="entry name" value="SBP_bac_5"/>
    <property type="match status" value="1"/>
</dbReference>
<evidence type="ECO:0000313" key="9">
    <source>
        <dbReference type="Proteomes" id="UP000682403"/>
    </source>
</evidence>
<keyword evidence="9" id="KW-1185">Reference proteome</keyword>
<organism evidence="8 9">
    <name type="scientific">Metabacillus flavus</name>
    <dbReference type="NCBI Taxonomy" id="2823519"/>
    <lineage>
        <taxon>Bacteria</taxon>
        <taxon>Bacillati</taxon>
        <taxon>Bacillota</taxon>
        <taxon>Bacilli</taxon>
        <taxon>Bacillales</taxon>
        <taxon>Bacillaceae</taxon>
        <taxon>Metabacillus</taxon>
    </lineage>
</organism>
<proteinExistence type="inferred from homology"/>
<evidence type="ECO:0000256" key="5">
    <source>
        <dbReference type="SAM" id="MobiDB-lite"/>
    </source>
</evidence>
<evidence type="ECO:0000256" key="4">
    <source>
        <dbReference type="ARBA" id="ARBA00022729"/>
    </source>
</evidence>